<feature type="compositionally biased region" description="Low complexity" evidence="1">
    <location>
        <begin position="699"/>
        <end position="718"/>
    </location>
</feature>
<feature type="compositionally biased region" description="Polar residues" evidence="1">
    <location>
        <begin position="1045"/>
        <end position="1062"/>
    </location>
</feature>
<feature type="compositionally biased region" description="Basic and acidic residues" evidence="1">
    <location>
        <begin position="1098"/>
        <end position="1107"/>
    </location>
</feature>
<feature type="compositionally biased region" description="Basic and acidic residues" evidence="1">
    <location>
        <begin position="504"/>
        <end position="530"/>
    </location>
</feature>
<evidence type="ECO:0000256" key="1">
    <source>
        <dbReference type="SAM" id="MobiDB-lite"/>
    </source>
</evidence>
<evidence type="ECO:0000313" key="2">
    <source>
        <dbReference type="EMBL" id="KAF1934136.1"/>
    </source>
</evidence>
<feature type="compositionally biased region" description="Polar residues" evidence="1">
    <location>
        <begin position="92"/>
        <end position="104"/>
    </location>
</feature>
<name>A0A6A5S6L9_9PLEO</name>
<gene>
    <name evidence="2" type="ORF">M421DRAFT_415183</name>
</gene>
<feature type="region of interest" description="Disordered" evidence="1">
    <location>
        <begin position="1238"/>
        <end position="1294"/>
    </location>
</feature>
<feature type="compositionally biased region" description="Polar residues" evidence="1">
    <location>
        <begin position="1282"/>
        <end position="1292"/>
    </location>
</feature>
<evidence type="ECO:0000313" key="3">
    <source>
        <dbReference type="Proteomes" id="UP000800082"/>
    </source>
</evidence>
<keyword evidence="3" id="KW-1185">Reference proteome</keyword>
<dbReference type="GeneID" id="54348266"/>
<dbReference type="EMBL" id="ML978956">
    <property type="protein sequence ID" value="KAF1934136.1"/>
    <property type="molecule type" value="Genomic_DNA"/>
</dbReference>
<dbReference type="OrthoDB" id="5151921at2759"/>
<sequence length="1331" mass="140746">MSGPFRFHQPAAQSPLERVASPLAADGQPVSYKTNVNRSKTKKWVEAKKNAYDGDDWGDYDEYDEYGVDTTPDPDPEPAPASNPRPYGQRPQYDTPSRSFTDPAQQLPLPRARRNSFDAGEEQRAFSASAPRPQQPPPAPAPPAPPSSPPPATQFPPPATQFPPRRSSIGQGGAAPADLVPAASSPRERAGSQDKPLPFIRPADIYRRVEEERRRESMESQPRPTLDSLSSPSRDEPPSPVADRRTLQPLETVAERQSECLGDLHAGPHATEAQRPQQDRVPSALKGISTFDNEFWSSGPDLQAPASQAPAVSPTQDQGFRSVVDQAFTRSDDSRSVPPTPTSKDSDSDVDLNRSHTDSASGISPIMSRVPSSATAALKSRRLGDGSTPVIAEEPPEAGCSVSRPTSGNLAHAPHPFQAHTRNASSTSLARSGLATPTGRDSPARSPAFGPQTTFPAPEVAQIATDSPDSPDGMQGGLSGPHSAYATREADMATATPGSPVRGAPERGAPERGAAERQSQDAFLESHDAFLESQDAFLESHNAQSPISDALPRDRSESPSKGRVQALAGKFGEVSQSRRGSTQSNTSRNSVQSWERSRDHSRAPSPAKGDPSKPGSPKKEFRPHLPGGWESYAITTPAPVDWSEAEKGLSAEKASGLASGPASGLASGPVSGPASGLASGQASGPASGLVSGPASGQVSGLASGQASGPSSGPSSMSQADRLEEDRGRAANKNDNSSALGEIDLTPTTKRHQAMEVEQPAEDPILALKNAGAAMTESFRSAVGLGSSSESAQEQDRPSHGDVFMSRPLHMERTESALSSIPPTPPAKDTPTSEFPPTPPLKATAPESLARPERPAIVPQLSTDPSADDQESDRLRKEIVASLSPLRMATVPSSDPDHSPLRPDSKGADRASSILDSYYAELERDLPRASTDLERDIPELAPLKSASSAYSLTQQKPAALDHRFSWESNTPQLMALEDEQKSAAVSEPTEVAQTQLLPSPTIERAVEEEHQQWNGGIPDEPYFGPGHTFTVTKPEPMTDAELAAQAPSSPLDTGASLTSPPTREQTRSPGLHIVNSAVDPEAVDLPPRWSAEHAPQPPEVEKKVDKELPASPPQQPLEQETNPAVSAHTALTGTIQAPESSAIHEPEPKSPTSPRSPSSDKPLGAREIATIGSTAQRIATYNKTREQWATTDHGLGDWITATFHADPSLATQAAQPPQLRPQSGTFRHKHTASLAMLGKFTGSSNSQPPGASSEQYNSAGAQVPASMGSPTAGASKSFLGRTGSHSIQTQQMQAKGKDLLHTAGVLSGKGMTSAKGLFAKGKSRFNRDKVEK</sequence>
<feature type="compositionally biased region" description="Acidic residues" evidence="1">
    <location>
        <begin position="53"/>
        <end position="76"/>
    </location>
</feature>
<feature type="compositionally biased region" description="Polar residues" evidence="1">
    <location>
        <begin position="1115"/>
        <end position="1138"/>
    </location>
</feature>
<feature type="compositionally biased region" description="Basic and acidic residues" evidence="1">
    <location>
        <begin position="344"/>
        <end position="357"/>
    </location>
</feature>
<protein>
    <submittedName>
        <fullName evidence="2">Uncharacterized protein</fullName>
    </submittedName>
</protein>
<feature type="compositionally biased region" description="Low complexity" evidence="1">
    <location>
        <begin position="603"/>
        <end position="615"/>
    </location>
</feature>
<proteinExistence type="predicted"/>
<feature type="compositionally biased region" description="Polar residues" evidence="1">
    <location>
        <begin position="420"/>
        <end position="430"/>
    </location>
</feature>
<organism evidence="2 3">
    <name type="scientific">Didymella exigua CBS 183.55</name>
    <dbReference type="NCBI Taxonomy" id="1150837"/>
    <lineage>
        <taxon>Eukaryota</taxon>
        <taxon>Fungi</taxon>
        <taxon>Dikarya</taxon>
        <taxon>Ascomycota</taxon>
        <taxon>Pezizomycotina</taxon>
        <taxon>Dothideomycetes</taxon>
        <taxon>Pleosporomycetidae</taxon>
        <taxon>Pleosporales</taxon>
        <taxon>Pleosporineae</taxon>
        <taxon>Didymellaceae</taxon>
        <taxon>Didymella</taxon>
    </lineage>
</organism>
<feature type="compositionally biased region" description="Pro residues" evidence="1">
    <location>
        <begin position="821"/>
        <end position="839"/>
    </location>
</feature>
<feature type="compositionally biased region" description="Polar residues" evidence="1">
    <location>
        <begin position="574"/>
        <end position="594"/>
    </location>
</feature>
<feature type="compositionally biased region" description="Basic and acidic residues" evidence="1">
    <location>
        <begin position="204"/>
        <end position="218"/>
    </location>
</feature>
<accession>A0A6A5S6L9</accession>
<dbReference type="Proteomes" id="UP000800082">
    <property type="component" value="Unassembled WGS sequence"/>
</dbReference>
<feature type="compositionally biased region" description="Basic and acidic residues" evidence="1">
    <location>
        <begin position="551"/>
        <end position="560"/>
    </location>
</feature>
<feature type="compositionally biased region" description="Basic and acidic residues" evidence="1">
    <location>
        <begin position="894"/>
        <end position="908"/>
    </location>
</feature>
<feature type="compositionally biased region" description="Low complexity" evidence="1">
    <location>
        <begin position="1149"/>
        <end position="1158"/>
    </location>
</feature>
<feature type="compositionally biased region" description="Polar residues" evidence="1">
    <location>
        <begin position="220"/>
        <end position="232"/>
    </location>
</feature>
<feature type="region of interest" description="Disordered" evidence="1">
    <location>
        <begin position="1310"/>
        <end position="1331"/>
    </location>
</feature>
<feature type="compositionally biased region" description="Polar residues" evidence="1">
    <location>
        <begin position="1240"/>
        <end position="1259"/>
    </location>
</feature>
<feature type="region of interest" description="Disordered" evidence="1">
    <location>
        <begin position="1"/>
        <end position="768"/>
    </location>
</feature>
<dbReference type="RefSeq" id="XP_033454384.1">
    <property type="nucleotide sequence ID" value="XM_033590598.1"/>
</dbReference>
<feature type="compositionally biased region" description="Pro residues" evidence="1">
    <location>
        <begin position="133"/>
        <end position="161"/>
    </location>
</feature>
<feature type="compositionally biased region" description="Basic and acidic residues" evidence="1">
    <location>
        <begin position="233"/>
        <end position="246"/>
    </location>
</feature>
<reference evidence="2" key="1">
    <citation type="journal article" date="2020" name="Stud. Mycol.">
        <title>101 Dothideomycetes genomes: a test case for predicting lifestyles and emergence of pathogens.</title>
        <authorList>
            <person name="Haridas S."/>
            <person name="Albert R."/>
            <person name="Binder M."/>
            <person name="Bloem J."/>
            <person name="Labutti K."/>
            <person name="Salamov A."/>
            <person name="Andreopoulos B."/>
            <person name="Baker S."/>
            <person name="Barry K."/>
            <person name="Bills G."/>
            <person name="Bluhm B."/>
            <person name="Cannon C."/>
            <person name="Castanera R."/>
            <person name="Culley D."/>
            <person name="Daum C."/>
            <person name="Ezra D."/>
            <person name="Gonzalez J."/>
            <person name="Henrissat B."/>
            <person name="Kuo A."/>
            <person name="Liang C."/>
            <person name="Lipzen A."/>
            <person name="Lutzoni F."/>
            <person name="Magnuson J."/>
            <person name="Mondo S."/>
            <person name="Nolan M."/>
            <person name="Ohm R."/>
            <person name="Pangilinan J."/>
            <person name="Park H.-J."/>
            <person name="Ramirez L."/>
            <person name="Alfaro M."/>
            <person name="Sun H."/>
            <person name="Tritt A."/>
            <person name="Yoshinaga Y."/>
            <person name="Zwiers L.-H."/>
            <person name="Turgeon B."/>
            <person name="Goodwin S."/>
            <person name="Spatafora J."/>
            <person name="Crous P."/>
            <person name="Grigoriev I."/>
        </authorList>
    </citation>
    <scope>NUCLEOTIDE SEQUENCE</scope>
    <source>
        <strain evidence="2">CBS 183.55</strain>
    </source>
</reference>
<feature type="compositionally biased region" description="Basic and acidic residues" evidence="1">
    <location>
        <begin position="43"/>
        <end position="52"/>
    </location>
</feature>
<feature type="compositionally biased region" description="Low complexity" evidence="1">
    <location>
        <begin position="303"/>
        <end position="314"/>
    </location>
</feature>
<feature type="region of interest" description="Disordered" evidence="1">
    <location>
        <begin position="780"/>
        <end position="911"/>
    </location>
</feature>
<feature type="region of interest" description="Disordered" evidence="1">
    <location>
        <begin position="977"/>
        <end position="1170"/>
    </location>
</feature>